<gene>
    <name evidence="4" type="ORF">A1Q1_02090</name>
</gene>
<dbReference type="Pfam" id="PF11882">
    <property type="entry name" value="DUF3402"/>
    <property type="match status" value="1"/>
</dbReference>
<feature type="compositionally biased region" description="Low complexity" evidence="1">
    <location>
        <begin position="894"/>
        <end position="905"/>
    </location>
</feature>
<protein>
    <submittedName>
        <fullName evidence="4">Cell cycle arrest in response to pheromone-related protein</fullName>
    </submittedName>
</protein>
<dbReference type="InterPro" id="IPR012486">
    <property type="entry name" value="Far11/STRP_N"/>
</dbReference>
<dbReference type="GeneID" id="25985604"/>
<feature type="domain" description="Far11/STRP N-terminal" evidence="2">
    <location>
        <begin position="78"/>
        <end position="345"/>
    </location>
</feature>
<dbReference type="AlphaFoldDB" id="J4ULB3"/>
<evidence type="ECO:0000259" key="3">
    <source>
        <dbReference type="SMART" id="SM01293"/>
    </source>
</evidence>
<feature type="region of interest" description="Disordered" evidence="1">
    <location>
        <begin position="1"/>
        <end position="65"/>
    </location>
</feature>
<feature type="region of interest" description="Disordered" evidence="1">
    <location>
        <begin position="550"/>
        <end position="580"/>
    </location>
</feature>
<accession>J4ULB3</accession>
<comment type="caution">
    <text evidence="4">The sequence shown here is derived from an EMBL/GenBank/DDBJ whole genome shotgun (WGS) entry which is preliminary data.</text>
</comment>
<dbReference type="InterPro" id="IPR040185">
    <property type="entry name" value="Far11/STRP"/>
</dbReference>
<dbReference type="GO" id="GO:0007010">
    <property type="term" value="P:cytoskeleton organization"/>
    <property type="evidence" value="ECO:0007669"/>
    <property type="project" value="TreeGrafter"/>
</dbReference>
<feature type="region of interest" description="Disordered" evidence="1">
    <location>
        <begin position="963"/>
        <end position="1004"/>
    </location>
</feature>
<dbReference type="VEuPathDB" id="FungiDB:A1Q1_02090"/>
<feature type="compositionally biased region" description="Basic and acidic residues" evidence="1">
    <location>
        <begin position="980"/>
        <end position="989"/>
    </location>
</feature>
<dbReference type="InterPro" id="IPR021819">
    <property type="entry name" value="Far11/STRP_C"/>
</dbReference>
<feature type="compositionally biased region" description="Polar residues" evidence="1">
    <location>
        <begin position="1"/>
        <end position="15"/>
    </location>
</feature>
<sequence>MAANNQQQEPSSGSFNAAPPFDTSRFALLQRHRSGGQGSIGRAVDGGPRDEADAGPPTGGQDGVSLGQIKNAQMAAKQKRFDFRYDDTDTTMNELDEFYPYIEMSQVAQMHTRFEGSFDGEWTSASATKRRAYIETQLEYLESPVSDTRRAAQGRLLYLLQGELELNCGRADPRLLRGDNFPDVMEKPGSGGAPAPGTRERAGSTNLVSVDPYDVNSAELMDVLAMLYFIVEVFRSDETFGDELMAMDPPLPLMLVGMVAGLKDKKVPKGYPVKKVLLLLWKTLLACLGGMNEAAKTKALSRELEGLGPEKKGELNVSAVPFANIRLHPRYANGRCDLATRHLDQVPDLCSSAVSTIRRPNVHRVVGRERSAAAESTELPLNRDPGELICALQRHAAAWYSCSHATADTAATPEEAAVPNGSDTLVPYAIAEADKLYNSHLFVSLGLYQLWKAREDCMREERGLGASGLIGFSSLRIDDEDDEAAEQAMRRDWKYEEEEMKAQEKGDTAGVKLAQEKRAASRRLYRVEVIYNAVIVLLKLLLATVTGTGAQGSQLSTGGMAPPLGSPTQDMPPQQEALPPPTKEEIDIARHREITSKAVSAIILLLLKWFKASHILKFHHLTQLLLDSNCLVLVLKIFGLQELSQMVQTKNEMPECSFFQYLHLNASKAAREKTAEPEPPVENSVKVTEENGEEVEVITDYSWRNFFAAINLVKILQKITKHRVHRILLMCQYKSSAILKRVLRVNHPMLQLQVLKLVKSQMPYFGRKWRSIGVEADLEAEDQLVGIPQEHALRSLISFYNKQNYAAHMAPSMPDESYRRMESGGFLDHAPLSPNRRRSRLDSLASTEELFDARGDPHLPYNPDGMIEFWMHEYEDILRDVFGDGTRDEWADTGSPASPAAPGPAEGRNDAAWIRLGELMRARGAPEDDTISDSESVVSVGELGDDARLEAEAEGRTMFAAMQERKRRTSQGDENTWELLPRRPSDRRRSSSGGSPLRPVMGLGPVEDLDVFEDEELPGPMPITEGTPDEIERDFGAVDEVEYFYNA</sequence>
<proteinExistence type="predicted"/>
<dbReference type="Proteomes" id="UP000002748">
    <property type="component" value="Unassembled WGS sequence"/>
</dbReference>
<dbReference type="PANTHER" id="PTHR13239">
    <property type="entry name" value="PROTEIN REQUIRED FOR HYPHAL ANASTOMOSIS HAM-2"/>
    <property type="match status" value="1"/>
</dbReference>
<dbReference type="EMBL" id="ALBS01000018">
    <property type="protein sequence ID" value="EJT52755.1"/>
    <property type="molecule type" value="Genomic_DNA"/>
</dbReference>
<dbReference type="KEGG" id="tasa:A1Q1_02090"/>
<feature type="region of interest" description="Disordered" evidence="1">
    <location>
        <begin position="179"/>
        <end position="204"/>
    </location>
</feature>
<evidence type="ECO:0000259" key="2">
    <source>
        <dbReference type="SMART" id="SM01292"/>
    </source>
</evidence>
<dbReference type="SMART" id="SM01292">
    <property type="entry name" value="N1221"/>
    <property type="match status" value="1"/>
</dbReference>
<evidence type="ECO:0000256" key="1">
    <source>
        <dbReference type="SAM" id="MobiDB-lite"/>
    </source>
</evidence>
<evidence type="ECO:0000313" key="4">
    <source>
        <dbReference type="EMBL" id="EJT52755.1"/>
    </source>
</evidence>
<dbReference type="Pfam" id="PF07923">
    <property type="entry name" value="N1221"/>
    <property type="match status" value="2"/>
</dbReference>
<name>J4ULB3_TRIAS</name>
<dbReference type="RefSeq" id="XP_014184095.1">
    <property type="nucleotide sequence ID" value="XM_014328620.1"/>
</dbReference>
<dbReference type="PANTHER" id="PTHR13239:SF4">
    <property type="entry name" value="AT25231P"/>
    <property type="match status" value="1"/>
</dbReference>
<dbReference type="SMART" id="SM01293">
    <property type="entry name" value="DUF3402"/>
    <property type="match status" value="1"/>
</dbReference>
<dbReference type="GO" id="GO:0005829">
    <property type="term" value="C:cytosol"/>
    <property type="evidence" value="ECO:0007669"/>
    <property type="project" value="TreeGrafter"/>
</dbReference>
<evidence type="ECO:0000313" key="5">
    <source>
        <dbReference type="Proteomes" id="UP000002748"/>
    </source>
</evidence>
<feature type="region of interest" description="Disordered" evidence="1">
    <location>
        <begin position="885"/>
        <end position="908"/>
    </location>
</feature>
<dbReference type="HOGENOM" id="CLU_003184_2_1_1"/>
<feature type="domain" description="Far11/STRP C-terminal" evidence="3">
    <location>
        <begin position="427"/>
        <end position="874"/>
    </location>
</feature>
<organism evidence="4 5">
    <name type="scientific">Trichosporon asahii var. asahii (strain ATCC 90039 / CBS 2479 / JCM 2466 / KCTC 7840 / NBRC 103889/ NCYC 2677 / UAMH 7654)</name>
    <name type="common">Yeast</name>
    <dbReference type="NCBI Taxonomy" id="1186058"/>
    <lineage>
        <taxon>Eukaryota</taxon>
        <taxon>Fungi</taxon>
        <taxon>Dikarya</taxon>
        <taxon>Basidiomycota</taxon>
        <taxon>Agaricomycotina</taxon>
        <taxon>Tremellomycetes</taxon>
        <taxon>Trichosporonales</taxon>
        <taxon>Trichosporonaceae</taxon>
        <taxon>Trichosporon</taxon>
    </lineage>
</organism>
<dbReference type="OrthoDB" id="18234at2759"/>
<reference evidence="4 5" key="1">
    <citation type="journal article" date="2012" name="Eukaryot. Cell">
        <title>Draft genome sequence of CBS 2479, the standard type strain of Trichosporon asahii.</title>
        <authorList>
            <person name="Yang R.Y."/>
            <person name="Li H.T."/>
            <person name="Zhu H."/>
            <person name="Zhou G.P."/>
            <person name="Wang M."/>
            <person name="Wang L."/>
        </authorList>
    </citation>
    <scope>NUCLEOTIDE SEQUENCE [LARGE SCALE GENOMIC DNA]</scope>
    <source>
        <strain evidence="5">ATCC 90039 / CBS 2479 / JCM 2466 / KCTC 7840 / NCYC 2677 / UAMH 7654</strain>
    </source>
</reference>